<protein>
    <submittedName>
        <fullName evidence="2">Uncharacterized protein</fullName>
    </submittedName>
</protein>
<keyword evidence="3" id="KW-1185">Reference proteome</keyword>
<proteinExistence type="predicted"/>
<comment type="caution">
    <text evidence="2">The sequence shown here is derived from an EMBL/GenBank/DDBJ whole genome shotgun (WGS) entry which is preliminary data.</text>
</comment>
<dbReference type="AlphaFoldDB" id="A0A494Z249"/>
<feature type="region of interest" description="Disordered" evidence="1">
    <location>
        <begin position="215"/>
        <end position="239"/>
    </location>
</feature>
<dbReference type="EMBL" id="RBZO01000009">
    <property type="protein sequence ID" value="RKQ16380.1"/>
    <property type="molecule type" value="Genomic_DNA"/>
</dbReference>
<dbReference type="RefSeq" id="WP_121130371.1">
    <property type="nucleotide sequence ID" value="NZ_JBHUFK010000007.1"/>
</dbReference>
<evidence type="ECO:0000313" key="2">
    <source>
        <dbReference type="EMBL" id="RKQ16380.1"/>
    </source>
</evidence>
<gene>
    <name evidence="2" type="ORF">D8M05_07825</name>
</gene>
<feature type="compositionally biased region" description="Polar residues" evidence="1">
    <location>
        <begin position="224"/>
        <end position="239"/>
    </location>
</feature>
<dbReference type="Proteomes" id="UP000281813">
    <property type="component" value="Unassembled WGS sequence"/>
</dbReference>
<evidence type="ECO:0000256" key="1">
    <source>
        <dbReference type="SAM" id="MobiDB-lite"/>
    </source>
</evidence>
<sequence>MRKLFILVMFVTLIAGCSDNTEPVIQKVENIGNKGDNSKPELIEEEVEDEQEIIEYIDFSVDDQLVRVNLDGIPILNNYLIGIIDKETAVEGMNLEEIEGQSIYLLEFSCQNDLCSYLIINQNEEDQSYLLTDLARYETTHFSPDGSKLAIQFSRPSSHDYPLHHIITINTETWELLDLQNETESESILQYTWPYISVEWIDDTSISVTKQSLIGNDEGEKNPTLENQNNTTTSILTIK</sequence>
<accession>A0A494Z249</accession>
<dbReference type="OrthoDB" id="2829902at2"/>
<dbReference type="PROSITE" id="PS51257">
    <property type="entry name" value="PROKAR_LIPOPROTEIN"/>
    <property type="match status" value="1"/>
</dbReference>
<evidence type="ECO:0000313" key="3">
    <source>
        <dbReference type="Proteomes" id="UP000281813"/>
    </source>
</evidence>
<name>A0A494Z249_9BACI</name>
<organism evidence="2 3">
    <name type="scientific">Oceanobacillus bengalensis</name>
    <dbReference type="NCBI Taxonomy" id="1435466"/>
    <lineage>
        <taxon>Bacteria</taxon>
        <taxon>Bacillati</taxon>
        <taxon>Bacillota</taxon>
        <taxon>Bacilli</taxon>
        <taxon>Bacillales</taxon>
        <taxon>Bacillaceae</taxon>
        <taxon>Oceanobacillus</taxon>
    </lineage>
</organism>
<reference evidence="2 3" key="1">
    <citation type="journal article" date="2015" name="Antonie Van Leeuwenhoek">
        <title>Oceanobacillus bengalensis sp. nov., a bacterium isolated from seawater of the Bay of Bengal.</title>
        <authorList>
            <person name="Yongchang O."/>
            <person name="Xiang W."/>
            <person name="Wang G."/>
        </authorList>
    </citation>
    <scope>NUCLEOTIDE SEQUENCE [LARGE SCALE GENOMIC DNA]</scope>
    <source>
        <strain evidence="2 3">MCCC 1K00260</strain>
    </source>
</reference>